<protein>
    <submittedName>
        <fullName evidence="10">Uncharacterized protein</fullName>
    </submittedName>
</protein>
<keyword evidence="8" id="KW-0675">Receptor</keyword>
<keyword evidence="4" id="KW-0812">Transmembrane</keyword>
<evidence type="ECO:0000313" key="10">
    <source>
        <dbReference type="EMBL" id="KOC58695.1"/>
    </source>
</evidence>
<evidence type="ECO:0000256" key="2">
    <source>
        <dbReference type="ARBA" id="ARBA00022475"/>
    </source>
</evidence>
<comment type="subcellular location">
    <subcellularLocation>
        <location evidence="1">Cell membrane</location>
        <topology evidence="1">Multi-pass membrane protein</topology>
    </subcellularLocation>
</comment>
<dbReference type="GO" id="GO:0005886">
    <property type="term" value="C:plasma membrane"/>
    <property type="evidence" value="ECO:0007669"/>
    <property type="project" value="UniProtKB-SubCell"/>
</dbReference>
<keyword evidence="5" id="KW-0552">Olfaction</keyword>
<keyword evidence="11" id="KW-1185">Reference proteome</keyword>
<gene>
    <name evidence="10" type="ORF">WH47_08726</name>
</gene>
<name>A0A0L7QJF0_9HYME</name>
<sequence length="102" mass="11730">MIIHIKLKVVHGTFFVGQAFHVFFLNVQGQFVINAFDELYDKIYESQWYNFTPRTQALYVLALRSCLNPPLLTAGGMTTLNLRSFAEIIKASVSYYTVMQTK</sequence>
<proteinExistence type="predicted"/>
<dbReference type="GO" id="GO:0007165">
    <property type="term" value="P:signal transduction"/>
    <property type="evidence" value="ECO:0007669"/>
    <property type="project" value="UniProtKB-KW"/>
</dbReference>
<dbReference type="AlphaFoldDB" id="A0A0L7QJF0"/>
<comment type="caution">
    <text evidence="10">The sequence shown here is derived from an EMBL/GenBank/DDBJ whole genome shotgun (WGS) entry which is preliminary data.</text>
</comment>
<evidence type="ECO:0000313" key="11">
    <source>
        <dbReference type="Proteomes" id="UP000053825"/>
    </source>
</evidence>
<dbReference type="STRING" id="597456.A0A0L7QJF0"/>
<keyword evidence="3" id="KW-0716">Sensory transduction</keyword>
<keyword evidence="7" id="KW-0472">Membrane</keyword>
<evidence type="ECO:0000256" key="7">
    <source>
        <dbReference type="ARBA" id="ARBA00023136"/>
    </source>
</evidence>
<organism evidence="10 11">
    <name type="scientific">Habropoda laboriosa</name>
    <dbReference type="NCBI Taxonomy" id="597456"/>
    <lineage>
        <taxon>Eukaryota</taxon>
        <taxon>Metazoa</taxon>
        <taxon>Ecdysozoa</taxon>
        <taxon>Arthropoda</taxon>
        <taxon>Hexapoda</taxon>
        <taxon>Insecta</taxon>
        <taxon>Pterygota</taxon>
        <taxon>Neoptera</taxon>
        <taxon>Endopterygota</taxon>
        <taxon>Hymenoptera</taxon>
        <taxon>Apocrita</taxon>
        <taxon>Aculeata</taxon>
        <taxon>Apoidea</taxon>
        <taxon>Anthophila</taxon>
        <taxon>Apidae</taxon>
        <taxon>Habropoda</taxon>
    </lineage>
</organism>
<evidence type="ECO:0000256" key="5">
    <source>
        <dbReference type="ARBA" id="ARBA00022725"/>
    </source>
</evidence>
<accession>A0A0L7QJF0</accession>
<dbReference type="GO" id="GO:0005549">
    <property type="term" value="F:odorant binding"/>
    <property type="evidence" value="ECO:0007669"/>
    <property type="project" value="InterPro"/>
</dbReference>
<dbReference type="Proteomes" id="UP000053825">
    <property type="component" value="Unassembled WGS sequence"/>
</dbReference>
<dbReference type="PANTHER" id="PTHR21137">
    <property type="entry name" value="ODORANT RECEPTOR"/>
    <property type="match status" value="1"/>
</dbReference>
<evidence type="ECO:0000256" key="1">
    <source>
        <dbReference type="ARBA" id="ARBA00004651"/>
    </source>
</evidence>
<evidence type="ECO:0000256" key="4">
    <source>
        <dbReference type="ARBA" id="ARBA00022692"/>
    </source>
</evidence>
<keyword evidence="6" id="KW-1133">Transmembrane helix</keyword>
<dbReference type="EMBL" id="LHQN01027734">
    <property type="protein sequence ID" value="KOC58695.1"/>
    <property type="molecule type" value="Genomic_DNA"/>
</dbReference>
<evidence type="ECO:0000256" key="6">
    <source>
        <dbReference type="ARBA" id="ARBA00022989"/>
    </source>
</evidence>
<dbReference type="InterPro" id="IPR004117">
    <property type="entry name" value="7tm6_olfct_rcpt"/>
</dbReference>
<evidence type="ECO:0000256" key="3">
    <source>
        <dbReference type="ARBA" id="ARBA00022606"/>
    </source>
</evidence>
<dbReference type="Pfam" id="PF02949">
    <property type="entry name" value="7tm_6"/>
    <property type="match status" value="1"/>
</dbReference>
<dbReference type="GO" id="GO:0004984">
    <property type="term" value="F:olfactory receptor activity"/>
    <property type="evidence" value="ECO:0007669"/>
    <property type="project" value="InterPro"/>
</dbReference>
<keyword evidence="9" id="KW-0807">Transducer</keyword>
<evidence type="ECO:0000256" key="9">
    <source>
        <dbReference type="ARBA" id="ARBA00023224"/>
    </source>
</evidence>
<reference evidence="11" key="1">
    <citation type="submission" date="2015-07" db="EMBL/GenBank/DDBJ databases">
        <title>The genome of Habropoda laboriosa.</title>
        <authorList>
            <person name="Pan H."/>
            <person name="Kapheim K."/>
        </authorList>
    </citation>
    <scope>NUCLEOTIDE SEQUENCE [LARGE SCALE GENOMIC DNA]</scope>
</reference>
<evidence type="ECO:0000256" key="8">
    <source>
        <dbReference type="ARBA" id="ARBA00023170"/>
    </source>
</evidence>
<dbReference type="OrthoDB" id="6617147at2759"/>
<keyword evidence="2" id="KW-1003">Cell membrane</keyword>
<dbReference type="PANTHER" id="PTHR21137:SF35">
    <property type="entry name" value="ODORANT RECEPTOR 19A-RELATED"/>
    <property type="match status" value="1"/>
</dbReference>